<dbReference type="InterPro" id="IPR015867">
    <property type="entry name" value="N-reg_PII/ATP_PRibTrfase_C"/>
</dbReference>
<organism evidence="1 2">
    <name type="scientific">Candidatus Scatosoma pullistercoris</name>
    <dbReference type="NCBI Taxonomy" id="2840934"/>
    <lineage>
        <taxon>Bacteria</taxon>
        <taxon>Bacillati</taxon>
        <taxon>Bacillota</taxon>
        <taxon>Clostridia</taxon>
        <taxon>Candidatus Scatosoma</taxon>
    </lineage>
</organism>
<gene>
    <name evidence="1" type="ORF">IAC57_00185</name>
</gene>
<dbReference type="SUPFAM" id="SSF54913">
    <property type="entry name" value="GlnB-like"/>
    <property type="match status" value="1"/>
</dbReference>
<dbReference type="Gene3D" id="3.30.70.120">
    <property type="match status" value="1"/>
</dbReference>
<evidence type="ECO:0000313" key="1">
    <source>
        <dbReference type="EMBL" id="HIU58494.1"/>
    </source>
</evidence>
<dbReference type="InterPro" id="IPR011322">
    <property type="entry name" value="N-reg_PII-like_a/b"/>
</dbReference>
<comment type="caution">
    <text evidence="1">The sequence shown here is derived from an EMBL/GenBank/DDBJ whole genome shotgun (WGS) entry which is preliminary data.</text>
</comment>
<name>A0A9D1MDY7_9FIRM</name>
<proteinExistence type="predicted"/>
<reference evidence="1" key="1">
    <citation type="submission" date="2020-10" db="EMBL/GenBank/DDBJ databases">
        <authorList>
            <person name="Gilroy R."/>
        </authorList>
    </citation>
    <scope>NUCLEOTIDE SEQUENCE</scope>
    <source>
        <strain evidence="1">11687</strain>
    </source>
</reference>
<dbReference type="EMBL" id="DVMZ01000006">
    <property type="protein sequence ID" value="HIU58494.1"/>
    <property type="molecule type" value="Genomic_DNA"/>
</dbReference>
<evidence type="ECO:0000313" key="2">
    <source>
        <dbReference type="Proteomes" id="UP000824081"/>
    </source>
</evidence>
<sequence length="278" mass="29252">MEGTEKSARWPVGGKTLRRVTGRIRDKENARGREKDGGRNARPRLKLLVGVVASGDGAEVAEICNSVGAALSYSFEGYGTARTAVLDYLGLGESEKQVIISLIPESAEKAILDGIQKEMELYLVGKGICFTLPLTGVSSIVANGLLKGALQDKSNGREGRMTAETRKYDLIVAAVESGYADEAMNAAREAGAAGGTLIKAMTLNNRKAEQLIGVTLQQETEILIILTKCEGKLPIMRAIQETAGLKTDAGGVLFSLPVDNLIGVGSMSPDTGAGPAED</sequence>
<dbReference type="Proteomes" id="UP000824081">
    <property type="component" value="Unassembled WGS sequence"/>
</dbReference>
<protein>
    <recommendedName>
        <fullName evidence="3">P-II family nitrogen regulator</fullName>
    </recommendedName>
</protein>
<reference evidence="1" key="2">
    <citation type="journal article" date="2021" name="PeerJ">
        <title>Extensive microbial diversity within the chicken gut microbiome revealed by metagenomics and culture.</title>
        <authorList>
            <person name="Gilroy R."/>
            <person name="Ravi A."/>
            <person name="Getino M."/>
            <person name="Pursley I."/>
            <person name="Horton D.L."/>
            <person name="Alikhan N.F."/>
            <person name="Baker D."/>
            <person name="Gharbi K."/>
            <person name="Hall N."/>
            <person name="Watson M."/>
            <person name="Adriaenssens E.M."/>
            <person name="Foster-Nyarko E."/>
            <person name="Jarju S."/>
            <person name="Secka A."/>
            <person name="Antonio M."/>
            <person name="Oren A."/>
            <person name="Chaudhuri R.R."/>
            <person name="La Ragione R."/>
            <person name="Hildebrand F."/>
            <person name="Pallen M.J."/>
        </authorList>
    </citation>
    <scope>NUCLEOTIDE SEQUENCE</scope>
    <source>
        <strain evidence="1">11687</strain>
    </source>
</reference>
<dbReference type="AlphaFoldDB" id="A0A9D1MDY7"/>
<accession>A0A9D1MDY7</accession>
<evidence type="ECO:0008006" key="3">
    <source>
        <dbReference type="Google" id="ProtNLM"/>
    </source>
</evidence>